<evidence type="ECO:0000313" key="2">
    <source>
        <dbReference type="EMBL" id="OAT06799.1"/>
    </source>
</evidence>
<protein>
    <submittedName>
        <fullName evidence="2">Uncharacterized protein</fullName>
    </submittedName>
</protein>
<dbReference type="KEGG" id="bgh:BDBG_02956"/>
<reference evidence="3" key="1">
    <citation type="journal article" date="2015" name="PLoS Genet.">
        <title>The dynamic genome and transcriptome of the human fungal pathogen Blastomyces and close relative Emmonsia.</title>
        <authorList>
            <person name="Munoz J.F."/>
            <person name="Gauthier G.M."/>
            <person name="Desjardins C.A."/>
            <person name="Gallo J.E."/>
            <person name="Holder J."/>
            <person name="Sullivan T.D."/>
            <person name="Marty A.J."/>
            <person name="Carmen J.C."/>
            <person name="Chen Z."/>
            <person name="Ding L."/>
            <person name="Gujja S."/>
            <person name="Magrini V."/>
            <person name="Misas E."/>
            <person name="Mitreva M."/>
            <person name="Priest M."/>
            <person name="Saif S."/>
            <person name="Whiston E.A."/>
            <person name="Young S."/>
            <person name="Zeng Q."/>
            <person name="Goldman W.E."/>
            <person name="Mardis E.R."/>
            <person name="Taylor J.W."/>
            <person name="McEwen J.G."/>
            <person name="Clay O.K."/>
            <person name="Klein B.S."/>
            <person name="Cuomo C.A."/>
        </authorList>
    </citation>
    <scope>NUCLEOTIDE SEQUENCE [LARGE SCALE GENOMIC DNA]</scope>
    <source>
        <strain evidence="3">SLH14081</strain>
    </source>
</reference>
<name>A0A179UHT2_BLAGS</name>
<organism evidence="2 3">
    <name type="scientific">Blastomyces gilchristii (strain SLH14081)</name>
    <name type="common">Blastomyces dermatitidis</name>
    <dbReference type="NCBI Taxonomy" id="559298"/>
    <lineage>
        <taxon>Eukaryota</taxon>
        <taxon>Fungi</taxon>
        <taxon>Dikarya</taxon>
        <taxon>Ascomycota</taxon>
        <taxon>Pezizomycotina</taxon>
        <taxon>Eurotiomycetes</taxon>
        <taxon>Eurotiomycetidae</taxon>
        <taxon>Onygenales</taxon>
        <taxon>Ajellomycetaceae</taxon>
        <taxon>Blastomyces</taxon>
    </lineage>
</organism>
<feature type="region of interest" description="Disordered" evidence="1">
    <location>
        <begin position="23"/>
        <end position="56"/>
    </location>
</feature>
<dbReference type="RefSeq" id="XP_002626779.1">
    <property type="nucleotide sequence ID" value="XM_002626733.2"/>
</dbReference>
<sequence>MLINNALLRLQLAWRNCQDQKRLGKQLDPKQPQQAVLRPFDPAESLTSTTEGNDPPSKVLLCQTSGQPACLQFQFYSALWRPVRGRLRNVRSLIQRSLTPIAALSATSVGTDRYA</sequence>
<gene>
    <name evidence="2" type="ORF">BDBG_02956</name>
</gene>
<dbReference type="Proteomes" id="UP000002038">
    <property type="component" value="Unassembled WGS sequence"/>
</dbReference>
<dbReference type="EMBL" id="GG657451">
    <property type="protein sequence ID" value="OAT06799.1"/>
    <property type="molecule type" value="Genomic_DNA"/>
</dbReference>
<dbReference type="VEuPathDB" id="FungiDB:BDBG_02956"/>
<accession>A0A179UHT2</accession>
<evidence type="ECO:0000313" key="3">
    <source>
        <dbReference type="Proteomes" id="UP000002038"/>
    </source>
</evidence>
<keyword evidence="3" id="KW-1185">Reference proteome</keyword>
<evidence type="ECO:0000256" key="1">
    <source>
        <dbReference type="SAM" id="MobiDB-lite"/>
    </source>
</evidence>
<dbReference type="AlphaFoldDB" id="A0A179UHT2"/>
<proteinExistence type="predicted"/>
<dbReference type="GeneID" id="8505817"/>